<comment type="caution">
    <text evidence="3">The sequence shown here is derived from an EMBL/GenBank/DDBJ whole genome shotgun (WGS) entry which is preliminary data.</text>
</comment>
<sequence>MTSAPNLVTSQKQNLEMLIRVRASNKTKLATDAELGRTYVDDFLKKAKKPMPIEPARKLARTHRISLVYLMEIAPLPSDPAEILPFEGDDEANETEAAAPSPNAEMAGRVKFSRDLVHIYGEAAGGPDGRFRMNGKELESHLRPPSLADVRDGYGVFVRGTSMLDRYEDGDTVYVAPHRPFRTGHYVVAQIRIDEDDVPSGYVKRFVSQSKKELVLEQLNPAPGEDRIMRFPGDRVVSVHKIVGSKSD</sequence>
<dbReference type="EMBL" id="JACIDN010000010">
    <property type="protein sequence ID" value="MBB3905087.1"/>
    <property type="molecule type" value="Genomic_DNA"/>
</dbReference>
<keyword evidence="5" id="KW-1185">Reference proteome</keyword>
<organism evidence="3 4">
    <name type="scientific">Methylobacterium brachythecii</name>
    <dbReference type="NCBI Taxonomy" id="1176177"/>
    <lineage>
        <taxon>Bacteria</taxon>
        <taxon>Pseudomonadati</taxon>
        <taxon>Pseudomonadota</taxon>
        <taxon>Alphaproteobacteria</taxon>
        <taxon>Hyphomicrobiales</taxon>
        <taxon>Methylobacteriaceae</taxon>
        <taxon>Methylobacterium</taxon>
    </lineage>
</organism>
<dbReference type="InterPro" id="IPR036286">
    <property type="entry name" value="LexA/Signal_pep-like_sf"/>
</dbReference>
<name>A0A7W6ASD1_9HYPH</name>
<dbReference type="InterPro" id="IPR015927">
    <property type="entry name" value="Peptidase_S24_S26A/B/C"/>
</dbReference>
<reference evidence="2" key="1">
    <citation type="journal article" date="2014" name="Int. J. Syst. Evol. Microbiol.">
        <title>Complete genome of a new Firmicutes species belonging to the dominant human colonic microbiota ('Ruminococcus bicirculans') reveals two chromosomes and a selective capacity to utilize plant glucans.</title>
        <authorList>
            <consortium name="NISC Comparative Sequencing Program"/>
            <person name="Wegmann U."/>
            <person name="Louis P."/>
            <person name="Goesmann A."/>
            <person name="Henrissat B."/>
            <person name="Duncan S.H."/>
            <person name="Flint H.J."/>
        </authorList>
    </citation>
    <scope>NUCLEOTIDE SEQUENCE</scope>
    <source>
        <strain evidence="2">NBRC 107710</strain>
    </source>
</reference>
<protein>
    <submittedName>
        <fullName evidence="3">Phage repressor protein C with HTH and peptisase S24 domain</fullName>
    </submittedName>
</protein>
<evidence type="ECO:0000313" key="2">
    <source>
        <dbReference type="EMBL" id="GLS44406.1"/>
    </source>
</evidence>
<dbReference type="RefSeq" id="WP_183510982.1">
    <property type="nucleotide sequence ID" value="NZ_BSPG01000011.1"/>
</dbReference>
<dbReference type="EMBL" id="BSPG01000011">
    <property type="protein sequence ID" value="GLS44406.1"/>
    <property type="molecule type" value="Genomic_DNA"/>
</dbReference>
<evidence type="ECO:0000313" key="3">
    <source>
        <dbReference type="EMBL" id="MBB3905087.1"/>
    </source>
</evidence>
<reference evidence="3 4" key="3">
    <citation type="submission" date="2020-08" db="EMBL/GenBank/DDBJ databases">
        <title>Genomic Encyclopedia of Type Strains, Phase IV (KMG-IV): sequencing the most valuable type-strain genomes for metagenomic binning, comparative biology and taxonomic classification.</title>
        <authorList>
            <person name="Goeker M."/>
        </authorList>
    </citation>
    <scope>NUCLEOTIDE SEQUENCE [LARGE SCALE GENOMIC DNA]</scope>
    <source>
        <strain evidence="3 4">DSM 24105</strain>
    </source>
</reference>
<reference evidence="2" key="4">
    <citation type="submission" date="2023-01" db="EMBL/GenBank/DDBJ databases">
        <title>Draft genome sequence of Methylobacterium brachythecii strain NBRC 107710.</title>
        <authorList>
            <person name="Sun Q."/>
            <person name="Mori K."/>
        </authorList>
    </citation>
    <scope>NUCLEOTIDE SEQUENCE</scope>
    <source>
        <strain evidence="2">NBRC 107710</strain>
    </source>
</reference>
<dbReference type="Pfam" id="PF00717">
    <property type="entry name" value="Peptidase_S24"/>
    <property type="match status" value="1"/>
</dbReference>
<dbReference type="InterPro" id="IPR039418">
    <property type="entry name" value="LexA-like"/>
</dbReference>
<feature type="domain" description="Peptidase S24/S26A/S26B/S26C" evidence="1">
    <location>
        <begin position="144"/>
        <end position="226"/>
    </location>
</feature>
<reference evidence="5" key="2">
    <citation type="journal article" date="2019" name="Int. J. Syst. Evol. Microbiol.">
        <title>The Global Catalogue of Microorganisms (GCM) 10K type strain sequencing project: providing services to taxonomists for standard genome sequencing and annotation.</title>
        <authorList>
            <consortium name="The Broad Institute Genomics Platform"/>
            <consortium name="The Broad Institute Genome Sequencing Center for Infectious Disease"/>
            <person name="Wu L."/>
            <person name="Ma J."/>
        </authorList>
    </citation>
    <scope>NUCLEOTIDE SEQUENCE [LARGE SCALE GENOMIC DNA]</scope>
    <source>
        <strain evidence="5">NBRC 107710</strain>
    </source>
</reference>
<proteinExistence type="predicted"/>
<accession>A0A7W6ASD1</accession>
<dbReference type="CDD" id="cd06529">
    <property type="entry name" value="S24_LexA-like"/>
    <property type="match status" value="1"/>
</dbReference>
<dbReference type="AlphaFoldDB" id="A0A7W6ASD1"/>
<evidence type="ECO:0000259" key="1">
    <source>
        <dbReference type="Pfam" id="PF00717"/>
    </source>
</evidence>
<dbReference type="Proteomes" id="UP000517759">
    <property type="component" value="Unassembled WGS sequence"/>
</dbReference>
<gene>
    <name evidence="2" type="ORF">GCM10007884_23940</name>
    <name evidence="3" type="ORF">GGR33_004615</name>
</gene>
<dbReference type="Proteomes" id="UP001156881">
    <property type="component" value="Unassembled WGS sequence"/>
</dbReference>
<evidence type="ECO:0000313" key="5">
    <source>
        <dbReference type="Proteomes" id="UP001156881"/>
    </source>
</evidence>
<evidence type="ECO:0000313" key="4">
    <source>
        <dbReference type="Proteomes" id="UP000517759"/>
    </source>
</evidence>
<dbReference type="Gene3D" id="2.10.109.10">
    <property type="entry name" value="Umud Fragment, subunit A"/>
    <property type="match status" value="1"/>
</dbReference>
<dbReference type="SUPFAM" id="SSF51306">
    <property type="entry name" value="LexA/Signal peptidase"/>
    <property type="match status" value="1"/>
</dbReference>